<evidence type="ECO:0000313" key="11">
    <source>
        <dbReference type="Proteomes" id="UP000245866"/>
    </source>
</evidence>
<gene>
    <name evidence="3" type="ORF">B5D07_02215</name>
    <name evidence="4" type="ORF">B5G22_08825</name>
    <name evidence="6" type="ORF">DKZ22_03040</name>
    <name evidence="7" type="ORF">DKZ23_03235</name>
    <name evidence="5" type="ORF">DKZ35_03490</name>
    <name evidence="8" type="ORF">E5F87_04795</name>
    <name evidence="2" type="ORF">GIX83_03365</name>
</gene>
<evidence type="ECO:0000313" key="2">
    <source>
        <dbReference type="EMBL" id="MRG68886.1"/>
    </source>
</evidence>
<dbReference type="Proteomes" id="UP000245866">
    <property type="component" value="Unassembled WGS sequence"/>
</dbReference>
<reference evidence="8" key="7">
    <citation type="journal article" date="2019" name="Cell Metab.">
        <title>Nutrient sensing in CD11c cells alters the gut microbiome to regulate food intake and body mass.</title>
        <authorList>
            <person name="Chagwedera N.D."/>
            <person name="Ang Q.Y."/>
            <person name="Bisanz J.E."/>
            <person name="Leong Y.A."/>
            <person name="Ganeshan K."/>
            <person name="Cai J."/>
            <person name="Patterson A.D."/>
            <person name="Turnbaugh P.J."/>
            <person name="Chawla A."/>
        </authorList>
    </citation>
    <scope>NUCLEOTIDE SEQUENCE</scope>
    <source>
        <strain evidence="8">I8-5</strain>
    </source>
</reference>
<reference evidence="7" key="5">
    <citation type="submission" date="2018-05" db="EMBL/GenBank/DDBJ databases">
        <authorList>
            <person name="Lanie J.A."/>
            <person name="Ng W.-L."/>
            <person name="Kazmierczak K.M."/>
            <person name="Andrzejewski T.M."/>
            <person name="Davidsen T.M."/>
            <person name="Wayne K.J."/>
            <person name="Tettelin H."/>
            <person name="Glass J.I."/>
            <person name="Rusch D."/>
            <person name="Podicherti R."/>
            <person name="Tsui H.-C.T."/>
            <person name="Winkler M.E."/>
        </authorList>
    </citation>
    <scope>NUCLEOTIDE SEQUENCE</scope>
    <source>
        <strain evidence="7">LR12</strain>
    </source>
</reference>
<evidence type="ECO:0000313" key="9">
    <source>
        <dbReference type="Proteomes" id="UP000189795"/>
    </source>
</evidence>
<feature type="domain" description="MOSC" evidence="1">
    <location>
        <begin position="1"/>
        <end position="51"/>
    </location>
</feature>
<reference evidence="4" key="3">
    <citation type="journal article" date="2018" name="BMC Genomics">
        <title>Whole genome sequencing and function prediction of 133 gut anaerobes isolated from chicken caecum in pure cultures.</title>
        <authorList>
            <person name="Medvecky M."/>
            <person name="Cejkova D."/>
            <person name="Polansky O."/>
            <person name="Karasova D."/>
            <person name="Kubasova T."/>
            <person name="Cizek A."/>
            <person name="Rychlik I."/>
        </authorList>
    </citation>
    <scope>NUCLEOTIDE SEQUENCE</scope>
    <source>
        <strain evidence="4">An71</strain>
    </source>
</reference>
<reference evidence="5" key="6">
    <citation type="submission" date="2018-05" db="EMBL/GenBank/DDBJ databases">
        <authorList>
            <person name="Peng X.Y."/>
            <person name="Xu Y.F."/>
            <person name="Luo D."/>
            <person name="Yu J."/>
            <person name="Gu J.Y."/>
        </authorList>
    </citation>
    <scope>NUCLEOTIDE SEQUENCE</scope>
    <source>
        <strain evidence="6">LR10</strain>
        <strain evidence="5">LR9</strain>
    </source>
</reference>
<dbReference type="GO" id="GO:0030151">
    <property type="term" value="F:molybdenum ion binding"/>
    <property type="evidence" value="ECO:0007669"/>
    <property type="project" value="InterPro"/>
</dbReference>
<dbReference type="GO" id="GO:0030170">
    <property type="term" value="F:pyridoxal phosphate binding"/>
    <property type="evidence" value="ECO:0007669"/>
    <property type="project" value="InterPro"/>
</dbReference>
<dbReference type="EMBL" id="NFHN01000040">
    <property type="protein sequence ID" value="OUN45346.1"/>
    <property type="molecule type" value="Genomic_DNA"/>
</dbReference>
<evidence type="ECO:0000313" key="3">
    <source>
        <dbReference type="EMBL" id="OPG89043.1"/>
    </source>
</evidence>
<dbReference type="EMBL" id="MWVS01000029">
    <property type="protein sequence ID" value="OPG89043.1"/>
    <property type="molecule type" value="Genomic_DNA"/>
</dbReference>
<dbReference type="Proteomes" id="UP000430985">
    <property type="component" value="Unassembled WGS sequence"/>
</dbReference>
<dbReference type="EMBL" id="QGHT01000007">
    <property type="protein sequence ID" value="PWT42716.1"/>
    <property type="molecule type" value="Genomic_DNA"/>
</dbReference>
<name>A0A1V4FNN1_LIMRT</name>
<dbReference type="EMBL" id="SRKR01000007">
    <property type="protein sequence ID" value="TGB11267.1"/>
    <property type="molecule type" value="Genomic_DNA"/>
</dbReference>
<reference evidence="11 12" key="4">
    <citation type="journal article" date="2018" name="Front. Microbiol.">
        <title>Comparative Genomics of the Herbivore Gut Symbiont Lactobacillus reuteri Reveals Genetic Diversity and Lifestyle Adaptation.</title>
        <authorList>
            <person name="Zhao J."/>
        </authorList>
    </citation>
    <scope>NUCLEOTIDE SEQUENCE [LARGE SCALE GENOMIC DNA]</scope>
    <source>
        <strain evidence="6 12">LR10</strain>
        <strain evidence="7 11">LR12</strain>
        <strain evidence="5">LR9</strain>
    </source>
</reference>
<dbReference type="EMBL" id="QGHS01000024">
    <property type="protein sequence ID" value="PWT48236.1"/>
    <property type="molecule type" value="Genomic_DNA"/>
</dbReference>
<dbReference type="Proteomes" id="UP000297521">
    <property type="component" value="Unassembled WGS sequence"/>
</dbReference>
<sequence>MLITTRYGSKVTHGGTAAVLLYNGGSIVELNEAKKQVESMQKEVTHFGRSL</sequence>
<evidence type="ECO:0000259" key="1">
    <source>
        <dbReference type="PROSITE" id="PS51340"/>
    </source>
</evidence>
<evidence type="ECO:0000313" key="7">
    <source>
        <dbReference type="EMBL" id="PWT48236.1"/>
    </source>
</evidence>
<reference evidence="10" key="2">
    <citation type="submission" date="2017-04" db="EMBL/GenBank/DDBJ databases">
        <title>Function of individual gut microbiota members based on whole genome sequencing of pure cultures obtained from chicken caecum.</title>
        <authorList>
            <person name="Medvecky M."/>
            <person name="Cejkova D."/>
            <person name="Polansky O."/>
            <person name="Karasova D."/>
            <person name="Kubasova T."/>
            <person name="Cizek A."/>
            <person name="Rychlik I."/>
        </authorList>
    </citation>
    <scope>NUCLEOTIDE SEQUENCE [LARGE SCALE GENOMIC DNA]</scope>
    <source>
        <strain evidence="10">An71</strain>
    </source>
</reference>
<dbReference type="Proteomes" id="UP000245980">
    <property type="component" value="Unassembled WGS sequence"/>
</dbReference>
<dbReference type="EMBL" id="WJNE01000008">
    <property type="protein sequence ID" value="MRG68886.1"/>
    <property type="molecule type" value="Genomic_DNA"/>
</dbReference>
<dbReference type="InterPro" id="IPR005302">
    <property type="entry name" value="MoCF_Sase_C"/>
</dbReference>
<reference evidence="8" key="8">
    <citation type="submission" date="2019-04" db="EMBL/GenBank/DDBJ databases">
        <authorList>
            <person name="Bisanz J.E."/>
            <person name="Chagwedera N.D."/>
            <person name="Chawla A."/>
            <person name="Turnbaugh P.J."/>
        </authorList>
    </citation>
    <scope>NUCLEOTIDE SEQUENCE</scope>
    <source>
        <strain evidence="8">I8-5</strain>
    </source>
</reference>
<evidence type="ECO:0000313" key="6">
    <source>
        <dbReference type="EMBL" id="PWT42716.1"/>
    </source>
</evidence>
<organism evidence="3 9">
    <name type="scientific">Limosilactobacillus reuteri</name>
    <name type="common">Lactobacillus reuteri</name>
    <dbReference type="NCBI Taxonomy" id="1598"/>
    <lineage>
        <taxon>Bacteria</taxon>
        <taxon>Bacillati</taxon>
        <taxon>Bacillota</taxon>
        <taxon>Bacilli</taxon>
        <taxon>Lactobacillales</taxon>
        <taxon>Lactobacillaceae</taxon>
        <taxon>Limosilactobacillus</taxon>
    </lineage>
</organism>
<comment type="caution">
    <text evidence="3">The sequence shown here is derived from an EMBL/GenBank/DDBJ whole genome shotgun (WGS) entry which is preliminary data.</text>
</comment>
<dbReference type="Proteomes" id="UP000195868">
    <property type="component" value="Unassembled WGS sequence"/>
</dbReference>
<dbReference type="PROSITE" id="PS51340">
    <property type="entry name" value="MOSC"/>
    <property type="match status" value="1"/>
</dbReference>
<evidence type="ECO:0000313" key="13">
    <source>
        <dbReference type="Proteomes" id="UP000430985"/>
    </source>
</evidence>
<accession>A0A1V4FNN1</accession>
<dbReference type="Proteomes" id="UP000245735">
    <property type="component" value="Unassembled WGS sequence"/>
</dbReference>
<protein>
    <submittedName>
        <fullName evidence="3">Acyl dehydratase</fullName>
    </submittedName>
</protein>
<evidence type="ECO:0000313" key="8">
    <source>
        <dbReference type="EMBL" id="TGB11267.1"/>
    </source>
</evidence>
<proteinExistence type="predicted"/>
<reference evidence="3 9" key="1">
    <citation type="submission" date="2017-03" db="EMBL/GenBank/DDBJ databases">
        <title>Antibiotic resistance of probiotic microorganisms.</title>
        <authorList>
            <person name="Sanudo A.I."/>
            <person name="Olivares M."/>
            <person name="Banuelos O."/>
        </authorList>
    </citation>
    <scope>NUCLEOTIDE SEQUENCE [LARGE SCALE GENOMIC DNA]</scope>
    <source>
        <strain evidence="3 9">CECT8605</strain>
    </source>
</reference>
<dbReference type="AlphaFoldDB" id="A0A1V4FNN1"/>
<evidence type="ECO:0000313" key="5">
    <source>
        <dbReference type="EMBL" id="PWT37811.1"/>
    </source>
</evidence>
<reference evidence="2 13" key="9">
    <citation type="submission" date="2019-11" db="EMBL/GenBank/DDBJ databases">
        <title>Draft genome sequence of 12 host-associated Lactobacillus reuteri rodent strains.</title>
        <authorList>
            <person name="Zhang S."/>
            <person name="Ozcam M."/>
            <person name="Van Pijkeren J.P."/>
        </authorList>
    </citation>
    <scope>NUCLEOTIDE SEQUENCE [LARGE SCALE GENOMIC DNA]</scope>
    <source>
        <strain evidence="2 13">Rat19</strain>
    </source>
</reference>
<dbReference type="EMBL" id="QGHV01000014">
    <property type="protein sequence ID" value="PWT37811.1"/>
    <property type="molecule type" value="Genomic_DNA"/>
</dbReference>
<evidence type="ECO:0000313" key="12">
    <source>
        <dbReference type="Proteomes" id="UP000245980"/>
    </source>
</evidence>
<dbReference type="Proteomes" id="UP000189795">
    <property type="component" value="Unassembled WGS sequence"/>
</dbReference>
<evidence type="ECO:0000313" key="10">
    <source>
        <dbReference type="Proteomes" id="UP000195868"/>
    </source>
</evidence>
<dbReference type="GO" id="GO:0003824">
    <property type="term" value="F:catalytic activity"/>
    <property type="evidence" value="ECO:0007669"/>
    <property type="project" value="InterPro"/>
</dbReference>
<evidence type="ECO:0000313" key="4">
    <source>
        <dbReference type="EMBL" id="OUN45346.1"/>
    </source>
</evidence>